<dbReference type="Proteomes" id="UP000027936">
    <property type="component" value="Unassembled WGS sequence"/>
</dbReference>
<evidence type="ECO:0000256" key="1">
    <source>
        <dbReference type="ARBA" id="ARBA00004127"/>
    </source>
</evidence>
<proteinExistence type="inferred from homology"/>
<dbReference type="SUPFAM" id="SSF103481">
    <property type="entry name" value="Multidrug resistance efflux transporter EmrE"/>
    <property type="match status" value="2"/>
</dbReference>
<keyword evidence="3" id="KW-0812">Transmembrane</keyword>
<gene>
    <name evidence="5" type="ORF">M670_02851</name>
</gene>
<comment type="subcellular location">
    <subcellularLocation>
        <location evidence="1">Endomembrane system</location>
        <topology evidence="1">Multi-pass membrane protein</topology>
    </subcellularLocation>
</comment>
<keyword evidence="3" id="KW-1133">Transmembrane helix</keyword>
<feature type="transmembrane region" description="Helical" evidence="3">
    <location>
        <begin position="92"/>
        <end position="110"/>
    </location>
</feature>
<feature type="domain" description="EamA" evidence="4">
    <location>
        <begin position="148"/>
        <end position="281"/>
    </location>
</feature>
<feature type="transmembrane region" description="Helical" evidence="3">
    <location>
        <begin position="208"/>
        <end position="229"/>
    </location>
</feature>
<dbReference type="PANTHER" id="PTHR22911:SF102">
    <property type="entry name" value="MEMBRANE PROTEIN"/>
    <property type="match status" value="1"/>
</dbReference>
<comment type="caution">
    <text evidence="5">The sequence shown here is derived from an EMBL/GenBank/DDBJ whole genome shotgun (WGS) entry which is preliminary data.</text>
</comment>
<evidence type="ECO:0000313" key="6">
    <source>
        <dbReference type="Proteomes" id="UP000027936"/>
    </source>
</evidence>
<dbReference type="InterPro" id="IPR037185">
    <property type="entry name" value="EmrE-like"/>
</dbReference>
<sequence>MGQAKLIAAMLIFGSLGIFVKNINLSSSEIALFRGTIGSVFLICASFLVKQKLSFEAIKRNGIVLILSGAAIGFNWIFLFEAYRFTTISNATISYYFAPVFVMVLAPLILKEKLTVGKVSSIIVAMIGLFLVVNNGAGSASGSYNHTVGILYGLSAAALYASVILMNKFIKKLSGFETTLIQLMVASLVLTPYVYLKEGITDITELGLQSIVFILILGIVHTGFAYYLYFGSIKELKGHTIAILSYIDPISAVIFAAIFFSESMSFLQIIGGVLVLGSTFIGGMGASKKRKKVKMGRKTV</sequence>
<feature type="transmembrane region" description="Helical" evidence="3">
    <location>
        <begin position="31"/>
        <end position="49"/>
    </location>
</feature>
<dbReference type="GO" id="GO:0016020">
    <property type="term" value="C:membrane"/>
    <property type="evidence" value="ECO:0007669"/>
    <property type="project" value="InterPro"/>
</dbReference>
<dbReference type="EMBL" id="JJRY01000011">
    <property type="protein sequence ID" value="KEF37820.1"/>
    <property type="molecule type" value="Genomic_DNA"/>
</dbReference>
<feature type="transmembrane region" description="Helical" evidence="3">
    <location>
        <begin position="7"/>
        <end position="25"/>
    </location>
</feature>
<feature type="transmembrane region" description="Helical" evidence="3">
    <location>
        <begin position="179"/>
        <end position="196"/>
    </location>
</feature>
<accession>A0A072NX65</accession>
<name>A0A072NX65_SCHAZ</name>
<feature type="transmembrane region" description="Helical" evidence="3">
    <location>
        <begin position="150"/>
        <end position="167"/>
    </location>
</feature>
<keyword evidence="3" id="KW-0472">Membrane</keyword>
<feature type="domain" description="EamA" evidence="4">
    <location>
        <begin position="6"/>
        <end position="133"/>
    </location>
</feature>
<dbReference type="PANTHER" id="PTHR22911">
    <property type="entry name" value="ACYL-MALONYL CONDENSING ENZYME-RELATED"/>
    <property type="match status" value="1"/>
</dbReference>
<protein>
    <submittedName>
        <fullName evidence="5">Putative permease</fullName>
    </submittedName>
</protein>
<feature type="transmembrane region" description="Helical" evidence="3">
    <location>
        <begin position="266"/>
        <end position="287"/>
    </location>
</feature>
<evidence type="ECO:0000313" key="5">
    <source>
        <dbReference type="EMBL" id="KEF37820.1"/>
    </source>
</evidence>
<evidence type="ECO:0000256" key="2">
    <source>
        <dbReference type="ARBA" id="ARBA00007362"/>
    </source>
</evidence>
<evidence type="ECO:0000256" key="3">
    <source>
        <dbReference type="SAM" id="Phobius"/>
    </source>
</evidence>
<comment type="similarity">
    <text evidence="2">Belongs to the EamA transporter family.</text>
</comment>
<dbReference type="Pfam" id="PF00892">
    <property type="entry name" value="EamA"/>
    <property type="match status" value="2"/>
</dbReference>
<dbReference type="RefSeq" id="WP_035196288.1">
    <property type="nucleotide sequence ID" value="NZ_JJRY01000011.1"/>
</dbReference>
<organism evidence="5 6">
    <name type="scientific">Schinkia azotoformans MEV2011</name>
    <dbReference type="NCBI Taxonomy" id="1348973"/>
    <lineage>
        <taxon>Bacteria</taxon>
        <taxon>Bacillati</taxon>
        <taxon>Bacillota</taxon>
        <taxon>Bacilli</taxon>
        <taxon>Bacillales</taxon>
        <taxon>Bacillaceae</taxon>
        <taxon>Calidifontibacillus/Schinkia group</taxon>
        <taxon>Schinkia</taxon>
    </lineage>
</organism>
<feature type="transmembrane region" description="Helical" evidence="3">
    <location>
        <begin position="122"/>
        <end position="144"/>
    </location>
</feature>
<dbReference type="InterPro" id="IPR000620">
    <property type="entry name" value="EamA_dom"/>
</dbReference>
<reference evidence="5 6" key="1">
    <citation type="submission" date="2014-04" db="EMBL/GenBank/DDBJ databases">
        <title>Draft genome sequence of Bacillus azotoformans MEV2011, a (co-) denitrifying strain unable to grow in the presence of oxygen.</title>
        <authorList>
            <person name="Nielsen M."/>
            <person name="Schreiber L."/>
            <person name="Finster K."/>
            <person name="Schramm A."/>
        </authorList>
    </citation>
    <scope>NUCLEOTIDE SEQUENCE [LARGE SCALE GENOMIC DNA]</scope>
    <source>
        <strain evidence="5 6">MEV2011</strain>
    </source>
</reference>
<feature type="transmembrane region" description="Helical" evidence="3">
    <location>
        <begin position="241"/>
        <end position="260"/>
    </location>
</feature>
<dbReference type="OrthoDB" id="9814238at2"/>
<feature type="transmembrane region" description="Helical" evidence="3">
    <location>
        <begin position="61"/>
        <end position="80"/>
    </location>
</feature>
<evidence type="ECO:0000259" key="4">
    <source>
        <dbReference type="Pfam" id="PF00892"/>
    </source>
</evidence>
<dbReference type="AlphaFoldDB" id="A0A072NX65"/>
<dbReference type="PATRIC" id="fig|1348973.3.peg.2757"/>